<dbReference type="STRING" id="28083.Lbir_2776"/>
<evidence type="ECO:0000313" key="4">
    <source>
        <dbReference type="Proteomes" id="UP000255066"/>
    </source>
</evidence>
<dbReference type="Proteomes" id="UP000054735">
    <property type="component" value="Unassembled WGS sequence"/>
</dbReference>
<dbReference type="EMBL" id="UGNW01000001">
    <property type="protein sequence ID" value="STX31116.1"/>
    <property type="molecule type" value="Genomic_DNA"/>
</dbReference>
<name>A0A378I8I6_9GAMM</name>
<gene>
    <name evidence="1" type="ORF">Lbir_2776</name>
    <name evidence="2" type="ORF">NCTC12437_00886</name>
</gene>
<evidence type="ECO:0000313" key="3">
    <source>
        <dbReference type="Proteomes" id="UP000054735"/>
    </source>
</evidence>
<dbReference type="RefSeq" id="WP_058524761.1">
    <property type="nucleotide sequence ID" value="NZ_CAAAHV010000004.1"/>
</dbReference>
<keyword evidence="3" id="KW-1185">Reference proteome</keyword>
<dbReference type="EMBL" id="LNXT01000048">
    <property type="protein sequence ID" value="KTC68174.1"/>
    <property type="molecule type" value="Genomic_DNA"/>
</dbReference>
<protein>
    <submittedName>
        <fullName evidence="2">Uncharacterized protein</fullName>
    </submittedName>
</protein>
<dbReference type="AlphaFoldDB" id="A0A378I8I6"/>
<evidence type="ECO:0000313" key="1">
    <source>
        <dbReference type="EMBL" id="KTC68174.1"/>
    </source>
</evidence>
<dbReference type="Proteomes" id="UP000255066">
    <property type="component" value="Unassembled WGS sequence"/>
</dbReference>
<accession>A0A378I8I6</accession>
<reference evidence="1 3" key="1">
    <citation type="submission" date="2015-11" db="EMBL/GenBank/DDBJ databases">
        <title>Genomic analysis of 38 Legionella species identifies large and diverse effector repertoires.</title>
        <authorList>
            <person name="Burstein D."/>
            <person name="Amaro F."/>
            <person name="Zusman T."/>
            <person name="Lifshitz Z."/>
            <person name="Cohen O."/>
            <person name="Gilbert J.A."/>
            <person name="Pupko T."/>
            <person name="Shuman H.A."/>
            <person name="Segal G."/>
        </authorList>
    </citation>
    <scope>NUCLEOTIDE SEQUENCE [LARGE SCALE GENOMIC DNA]</scope>
    <source>
        <strain evidence="1 3">CDC#1407-AL-14</strain>
    </source>
</reference>
<organism evidence="2 4">
    <name type="scientific">Legionella birminghamensis</name>
    <dbReference type="NCBI Taxonomy" id="28083"/>
    <lineage>
        <taxon>Bacteria</taxon>
        <taxon>Pseudomonadati</taxon>
        <taxon>Pseudomonadota</taxon>
        <taxon>Gammaproteobacteria</taxon>
        <taxon>Legionellales</taxon>
        <taxon>Legionellaceae</taxon>
        <taxon>Legionella</taxon>
    </lineage>
</organism>
<evidence type="ECO:0000313" key="2">
    <source>
        <dbReference type="EMBL" id="STX31116.1"/>
    </source>
</evidence>
<sequence>MKHNTLELLDTLVGGTEVRNSNISAEAKSTLFAMRNEFARLRYSHETDKQAKMIALLMGGVILAFKRDDWKYYYNSKFRLYPQWLTNLVFKNVKEKHTEIEAIYLIGQEALRNLPDAFNSRFFTFEYPVISSSKKAVFFPDLKTKTAEINSLVKFCIEHSNDLECPEIEIDDDSNLDYHTRSAHHAMEDLLGSYLRNRQNVTNSKGQVKEYFYPFFIPGQKSFTQKRDAVNDLISALKGENVDITQHLSTYRNGQLGDSLRAFIKSSRADEIVGQSVETVSDFIQKLQSKNKWAQLGLD</sequence>
<proteinExistence type="predicted"/>
<dbReference type="OrthoDB" id="5654397at2"/>
<reference evidence="2 4" key="2">
    <citation type="submission" date="2018-06" db="EMBL/GenBank/DDBJ databases">
        <authorList>
            <consortium name="Pathogen Informatics"/>
            <person name="Doyle S."/>
        </authorList>
    </citation>
    <scope>NUCLEOTIDE SEQUENCE [LARGE SCALE GENOMIC DNA]</scope>
    <source>
        <strain evidence="2 4">NCTC12437</strain>
    </source>
</reference>